<evidence type="ECO:0000313" key="15">
    <source>
        <dbReference type="Proteomes" id="UP001595462"/>
    </source>
</evidence>
<evidence type="ECO:0000256" key="6">
    <source>
        <dbReference type="ARBA" id="ARBA00022692"/>
    </source>
</evidence>
<evidence type="ECO:0000256" key="10">
    <source>
        <dbReference type="ARBA" id="ARBA00023004"/>
    </source>
</evidence>
<keyword evidence="7 12" id="KW-0479">Metal-binding</keyword>
<evidence type="ECO:0000256" key="11">
    <source>
        <dbReference type="ARBA" id="ARBA00023136"/>
    </source>
</evidence>
<feature type="transmembrane region" description="Helical" evidence="12">
    <location>
        <begin position="183"/>
        <end position="205"/>
    </location>
</feature>
<keyword evidence="6 12" id="KW-0812">Transmembrane</keyword>
<evidence type="ECO:0000313" key="14">
    <source>
        <dbReference type="EMBL" id="MFC3102872.1"/>
    </source>
</evidence>
<accession>A0ABV7EMD7</accession>
<keyword evidence="9 12" id="KW-1133">Transmembrane helix</keyword>
<comment type="similarity">
    <text evidence="2 12">Belongs to the cytochrome ubiquinol oxidase subunit 1 family.</text>
</comment>
<feature type="transmembrane region" description="Helical" evidence="12">
    <location>
        <begin position="96"/>
        <end position="119"/>
    </location>
</feature>
<dbReference type="RefSeq" id="WP_209065025.1">
    <property type="nucleotide sequence ID" value="NZ_JBHRSS010000001.1"/>
</dbReference>
<dbReference type="Proteomes" id="UP001595462">
    <property type="component" value="Unassembled WGS sequence"/>
</dbReference>
<evidence type="ECO:0000256" key="2">
    <source>
        <dbReference type="ARBA" id="ARBA00009819"/>
    </source>
</evidence>
<feature type="transmembrane region" description="Helical" evidence="12">
    <location>
        <begin position="55"/>
        <end position="76"/>
    </location>
</feature>
<comment type="subcellular location">
    <subcellularLocation>
        <location evidence="12">Cell inner membrane</location>
    </subcellularLocation>
    <subcellularLocation>
        <location evidence="1">Cell membrane</location>
        <topology evidence="1">Multi-pass membrane protein</topology>
    </subcellularLocation>
</comment>
<dbReference type="Pfam" id="PF01654">
    <property type="entry name" value="Cyt_bd_oxida_I"/>
    <property type="match status" value="1"/>
</dbReference>
<sequence length="464" mass="51346">MALDPEILSRIQFAFVVSFHILFPAFTIGLASWLAMCEGMHLFTGRDVFRRLYQFWVKIFAVSFGMGVVSGIVMSFQFGTNWSVFAEATAPVLGPLFSYEVLTAFFLEATFLGIMLFGWNKVGPKLHFFATAMVAIGTMLSAFWILSANSWMHTPAGYELRDGVFYPTDWWAIVFNPSFPYRLVHMVLAAYLTTAFVILGVGAWYRLKGTAHEASRVMLIMGVAFVSIVTPLQIVAGDFHGLKTLEYQPAKIAAMEAHWDTEEGAALALFAWPDAENETNHYEIAVPNLASLILTHEWNGKLVGLKDFPPSERPPVAPIFFSFRIMVGLGLLMLLAGMLGLWLAFRGRLLDSRAYHRYLVAMIPSGFIAVLAGWITTEIGRQPYTVYGLLRTSDSLSPVGAPSVLATLITFVIVYGIVFGAGLYYIVRVVRTGPEKAPAHPVPDPYATPARPLSYPNEPVGEKS</sequence>
<dbReference type="InterPro" id="IPR002585">
    <property type="entry name" value="Cyt-d_ubiquinol_oxidase_su_1"/>
</dbReference>
<protein>
    <submittedName>
        <fullName evidence="14">Cytochrome ubiquinol oxidase subunit I</fullName>
    </submittedName>
</protein>
<dbReference type="PANTHER" id="PTHR30365">
    <property type="entry name" value="CYTOCHROME D UBIQUINOL OXIDASE"/>
    <property type="match status" value="1"/>
</dbReference>
<feature type="transmembrane region" description="Helical" evidence="12">
    <location>
        <begin position="357"/>
        <end position="375"/>
    </location>
</feature>
<feature type="transmembrane region" description="Helical" evidence="12">
    <location>
        <begin position="217"/>
        <end position="236"/>
    </location>
</feature>
<feature type="region of interest" description="Disordered" evidence="13">
    <location>
        <begin position="436"/>
        <end position="464"/>
    </location>
</feature>
<dbReference type="EMBL" id="JBHRSS010000001">
    <property type="protein sequence ID" value="MFC3102872.1"/>
    <property type="molecule type" value="Genomic_DNA"/>
</dbReference>
<evidence type="ECO:0000256" key="4">
    <source>
        <dbReference type="ARBA" id="ARBA00022475"/>
    </source>
</evidence>
<keyword evidence="3 12" id="KW-0813">Transport</keyword>
<comment type="caution">
    <text evidence="14">The sequence shown here is derived from an EMBL/GenBank/DDBJ whole genome shotgun (WGS) entry which is preliminary data.</text>
</comment>
<gene>
    <name evidence="14" type="ORF">ACFOSU_03100</name>
</gene>
<keyword evidence="11 12" id="KW-0472">Membrane</keyword>
<keyword evidence="10 12" id="KW-0408">Iron</keyword>
<dbReference type="PANTHER" id="PTHR30365:SF14">
    <property type="entry name" value="CYTOCHROME BD MENAQUINOL OXIDASE SUBUNIT I-RELATED"/>
    <property type="match status" value="1"/>
</dbReference>
<dbReference type="PIRSF" id="PIRSF006446">
    <property type="entry name" value="Cyt_quinol_oxidase_1"/>
    <property type="match status" value="1"/>
</dbReference>
<feature type="transmembrane region" description="Helical" evidence="12">
    <location>
        <begin position="12"/>
        <end position="34"/>
    </location>
</feature>
<keyword evidence="4 12" id="KW-1003">Cell membrane</keyword>
<reference evidence="15" key="1">
    <citation type="journal article" date="2019" name="Int. J. Syst. Evol. Microbiol.">
        <title>The Global Catalogue of Microorganisms (GCM) 10K type strain sequencing project: providing services to taxonomists for standard genome sequencing and annotation.</title>
        <authorList>
            <consortium name="The Broad Institute Genomics Platform"/>
            <consortium name="The Broad Institute Genome Sequencing Center for Infectious Disease"/>
            <person name="Wu L."/>
            <person name="Ma J."/>
        </authorList>
    </citation>
    <scope>NUCLEOTIDE SEQUENCE [LARGE SCALE GENOMIC DNA]</scope>
    <source>
        <strain evidence="15">KCTC 52640</strain>
    </source>
</reference>
<evidence type="ECO:0000256" key="7">
    <source>
        <dbReference type="ARBA" id="ARBA00022723"/>
    </source>
</evidence>
<feature type="transmembrane region" description="Helical" evidence="12">
    <location>
        <begin position="126"/>
        <end position="146"/>
    </location>
</feature>
<evidence type="ECO:0000256" key="12">
    <source>
        <dbReference type="PIRNR" id="PIRNR006446"/>
    </source>
</evidence>
<evidence type="ECO:0000256" key="1">
    <source>
        <dbReference type="ARBA" id="ARBA00004651"/>
    </source>
</evidence>
<keyword evidence="5 12" id="KW-0349">Heme</keyword>
<evidence type="ECO:0000256" key="3">
    <source>
        <dbReference type="ARBA" id="ARBA00022448"/>
    </source>
</evidence>
<keyword evidence="15" id="KW-1185">Reference proteome</keyword>
<proteinExistence type="inferred from homology"/>
<evidence type="ECO:0000256" key="13">
    <source>
        <dbReference type="SAM" id="MobiDB-lite"/>
    </source>
</evidence>
<evidence type="ECO:0000256" key="8">
    <source>
        <dbReference type="ARBA" id="ARBA00022982"/>
    </source>
</evidence>
<keyword evidence="8 12" id="KW-0249">Electron transport</keyword>
<name>A0ABV7EMD7_9GAMM</name>
<feature type="transmembrane region" description="Helical" evidence="12">
    <location>
        <begin position="319"/>
        <end position="345"/>
    </location>
</feature>
<evidence type="ECO:0000256" key="9">
    <source>
        <dbReference type="ARBA" id="ARBA00022989"/>
    </source>
</evidence>
<evidence type="ECO:0000256" key="5">
    <source>
        <dbReference type="ARBA" id="ARBA00022617"/>
    </source>
</evidence>
<organism evidence="14 15">
    <name type="scientific">Salinisphaera aquimarina</name>
    <dbReference type="NCBI Taxonomy" id="2094031"/>
    <lineage>
        <taxon>Bacteria</taxon>
        <taxon>Pseudomonadati</taxon>
        <taxon>Pseudomonadota</taxon>
        <taxon>Gammaproteobacteria</taxon>
        <taxon>Salinisphaerales</taxon>
        <taxon>Salinisphaeraceae</taxon>
        <taxon>Salinisphaera</taxon>
    </lineage>
</organism>
<feature type="transmembrane region" description="Helical" evidence="12">
    <location>
        <begin position="404"/>
        <end position="427"/>
    </location>
</feature>